<protein>
    <submittedName>
        <fullName evidence="1">Major tail protein</fullName>
    </submittedName>
</protein>
<evidence type="ECO:0000313" key="1">
    <source>
        <dbReference type="EMBL" id="QDH45501.1"/>
    </source>
</evidence>
<accession>A0A513ZXU1</accession>
<sequence length="30" mass="3504">MANMKNSNDRIILFRKAGEKVDATKMLFFN</sequence>
<gene>
    <name evidence="1" type="ORF">SAP33_00053</name>
</gene>
<dbReference type="EMBL" id="MK801682">
    <property type="protein sequence ID" value="QDH45501.1"/>
    <property type="molecule type" value="Genomic_DNA"/>
</dbReference>
<organism evidence="1 2">
    <name type="scientific">Staphylococcus phage SAP33</name>
    <dbReference type="NCBI Taxonomy" id="2588090"/>
    <lineage>
        <taxon>Viruses</taxon>
        <taxon>Duplodnaviria</taxon>
        <taxon>Heunggongvirae</taxon>
        <taxon>Uroviricota</taxon>
        <taxon>Caudoviricetes</taxon>
        <taxon>Azeredovirinae</taxon>
        <taxon>Dubowvirus</taxon>
        <taxon>Dubowvirus SAP33</taxon>
    </lineage>
</organism>
<reference evidence="1 2" key="1">
    <citation type="submission" date="2019-04" db="EMBL/GenBank/DDBJ databases">
        <title>Complete genome sequence of bacteriphages infecting S. aurues.</title>
        <authorList>
            <person name="Yu J.-H."/>
            <person name="Park J.-H."/>
            <person name="Chang H.-J."/>
            <person name="Lim J.-A."/>
        </authorList>
    </citation>
    <scope>NUCLEOTIDE SEQUENCE [LARGE SCALE GENOMIC DNA]</scope>
</reference>
<keyword evidence="2" id="KW-1185">Reference proteome</keyword>
<name>A0A513ZXU1_9CAUD</name>
<evidence type="ECO:0000313" key="2">
    <source>
        <dbReference type="Proteomes" id="UP000318464"/>
    </source>
</evidence>
<dbReference type="Proteomes" id="UP000318464">
    <property type="component" value="Segment"/>
</dbReference>
<proteinExistence type="predicted"/>